<sequence length="78" mass="8503">MGAADGAAEEPLTHSRQGGRSGRNRARGQRKRDDQSMPYAARIARVGHLGQTFQQAWDVPGCSPGMLAELVKGKRDQR</sequence>
<evidence type="ECO:0000313" key="2">
    <source>
        <dbReference type="EMBL" id="GGX67310.1"/>
    </source>
</evidence>
<comment type="caution">
    <text evidence="2">The sequence shown here is derived from an EMBL/GenBank/DDBJ whole genome shotgun (WGS) entry which is preliminary data.</text>
</comment>
<feature type="region of interest" description="Disordered" evidence="1">
    <location>
        <begin position="1"/>
        <end position="38"/>
    </location>
</feature>
<reference evidence="3" key="1">
    <citation type="journal article" date="2019" name="Int. J. Syst. Evol. Microbiol.">
        <title>The Global Catalogue of Microorganisms (GCM) 10K type strain sequencing project: providing services to taxonomists for standard genome sequencing and annotation.</title>
        <authorList>
            <consortium name="The Broad Institute Genomics Platform"/>
            <consortium name="The Broad Institute Genome Sequencing Center for Infectious Disease"/>
            <person name="Wu L."/>
            <person name="Ma J."/>
        </authorList>
    </citation>
    <scope>NUCLEOTIDE SEQUENCE [LARGE SCALE GENOMIC DNA]</scope>
    <source>
        <strain evidence="3">JCM 4586</strain>
    </source>
</reference>
<protein>
    <submittedName>
        <fullName evidence="2">Uncharacterized protein</fullName>
    </submittedName>
</protein>
<accession>A0ABQ2Y7W0</accession>
<evidence type="ECO:0000313" key="3">
    <source>
        <dbReference type="Proteomes" id="UP000659223"/>
    </source>
</evidence>
<name>A0ABQ2Y7W0_9ACTN</name>
<dbReference type="EMBL" id="BMUT01000001">
    <property type="protein sequence ID" value="GGX67310.1"/>
    <property type="molecule type" value="Genomic_DNA"/>
</dbReference>
<gene>
    <name evidence="2" type="ORF">GCM10010324_10730</name>
</gene>
<proteinExistence type="predicted"/>
<keyword evidence="3" id="KW-1185">Reference proteome</keyword>
<evidence type="ECO:0000256" key="1">
    <source>
        <dbReference type="SAM" id="MobiDB-lite"/>
    </source>
</evidence>
<organism evidence="2 3">
    <name type="scientific">Streptomyces hiroshimensis</name>
    <dbReference type="NCBI Taxonomy" id="66424"/>
    <lineage>
        <taxon>Bacteria</taxon>
        <taxon>Bacillati</taxon>
        <taxon>Actinomycetota</taxon>
        <taxon>Actinomycetes</taxon>
        <taxon>Kitasatosporales</taxon>
        <taxon>Streptomycetaceae</taxon>
        <taxon>Streptomyces</taxon>
    </lineage>
</organism>
<dbReference type="Proteomes" id="UP000659223">
    <property type="component" value="Unassembled WGS sequence"/>
</dbReference>